<keyword evidence="1" id="KW-0472">Membrane</keyword>
<accession>A0A8J5JM78</accession>
<keyword evidence="3" id="KW-1185">Reference proteome</keyword>
<evidence type="ECO:0000313" key="2">
    <source>
        <dbReference type="EMBL" id="KAG7160201.1"/>
    </source>
</evidence>
<gene>
    <name evidence="2" type="primary">Zmym1-L4</name>
    <name evidence="2" type="ORF">Hamer_G012745</name>
</gene>
<organism evidence="2 3">
    <name type="scientific">Homarus americanus</name>
    <name type="common">American lobster</name>
    <dbReference type="NCBI Taxonomy" id="6706"/>
    <lineage>
        <taxon>Eukaryota</taxon>
        <taxon>Metazoa</taxon>
        <taxon>Ecdysozoa</taxon>
        <taxon>Arthropoda</taxon>
        <taxon>Crustacea</taxon>
        <taxon>Multicrustacea</taxon>
        <taxon>Malacostraca</taxon>
        <taxon>Eumalacostraca</taxon>
        <taxon>Eucarida</taxon>
        <taxon>Decapoda</taxon>
        <taxon>Pleocyemata</taxon>
        <taxon>Astacidea</taxon>
        <taxon>Nephropoidea</taxon>
        <taxon>Nephropidae</taxon>
        <taxon>Homarus</taxon>
    </lineage>
</organism>
<dbReference type="AlphaFoldDB" id="A0A8J5JM78"/>
<feature type="transmembrane region" description="Helical" evidence="1">
    <location>
        <begin position="56"/>
        <end position="74"/>
    </location>
</feature>
<protein>
    <submittedName>
        <fullName evidence="2">Zinc finger MYM-type protein 1-like 4</fullName>
    </submittedName>
</protein>
<proteinExistence type="predicted"/>
<keyword evidence="1" id="KW-0812">Transmembrane</keyword>
<dbReference type="Proteomes" id="UP000747542">
    <property type="component" value="Unassembled WGS sequence"/>
</dbReference>
<comment type="caution">
    <text evidence="2">The sequence shown here is derived from an EMBL/GenBank/DDBJ whole genome shotgun (WGS) entry which is preliminary data.</text>
</comment>
<evidence type="ECO:0000256" key="1">
    <source>
        <dbReference type="SAM" id="Phobius"/>
    </source>
</evidence>
<reference evidence="2" key="1">
    <citation type="journal article" date="2021" name="Sci. Adv.">
        <title>The American lobster genome reveals insights on longevity, neural, and immune adaptations.</title>
        <authorList>
            <person name="Polinski J.M."/>
            <person name="Zimin A.V."/>
            <person name="Clark K.F."/>
            <person name="Kohn A.B."/>
            <person name="Sadowski N."/>
            <person name="Timp W."/>
            <person name="Ptitsyn A."/>
            <person name="Khanna P."/>
            <person name="Romanova D.Y."/>
            <person name="Williams P."/>
            <person name="Greenwood S.J."/>
            <person name="Moroz L.L."/>
            <person name="Walt D.R."/>
            <person name="Bodnar A.G."/>
        </authorList>
    </citation>
    <scope>NUCLEOTIDE SEQUENCE</scope>
    <source>
        <strain evidence="2">GMGI-L3</strain>
    </source>
</reference>
<keyword evidence="1" id="KW-1133">Transmembrane helix</keyword>
<sequence length="79" mass="9223">MKEVKESEVFSVIADKTKDLKMKEQLSLKLRYYYNGAIHESFLDFQQATLLDAKELLGNFIHCLISVLIVIWSWKKQTG</sequence>
<dbReference type="EMBL" id="JAHLQT010031643">
    <property type="protein sequence ID" value="KAG7160201.1"/>
    <property type="molecule type" value="Genomic_DNA"/>
</dbReference>
<evidence type="ECO:0000313" key="3">
    <source>
        <dbReference type="Proteomes" id="UP000747542"/>
    </source>
</evidence>
<name>A0A8J5JM78_HOMAM</name>